<name>A0A7S9HE59_9ALTE</name>
<sequence>MRKLITSLAALLLSCQAHSAAVWQVSNGEHTLYLGGTLHILSPQDYPLPAPYETAFEKADTLVFETDMETVSSAAFATKMIEQNSYEDAGTVAQELNDETYQLLTAYISKHNLPLDTLKHMKPAMLGLTLTMLEYRRAGLTSQGVDAYFFSKAMDEGKAIDWFETPDEQLAFISAMAEGRKTNLFATLLKILKTWKLLSPP</sequence>
<feature type="chain" id="PRO_5032418313" evidence="1">
    <location>
        <begin position="20"/>
        <end position="201"/>
    </location>
</feature>
<keyword evidence="3" id="KW-1185">Reference proteome</keyword>
<gene>
    <name evidence="2" type="ORF">IT774_05615</name>
</gene>
<proteinExistence type="predicted"/>
<dbReference type="AlphaFoldDB" id="A0A7S9HE59"/>
<evidence type="ECO:0000256" key="1">
    <source>
        <dbReference type="SAM" id="SignalP"/>
    </source>
</evidence>
<dbReference type="PANTHER" id="PTHR40590">
    <property type="entry name" value="CYTOPLASMIC PROTEIN-RELATED"/>
    <property type="match status" value="1"/>
</dbReference>
<dbReference type="PANTHER" id="PTHR40590:SF1">
    <property type="entry name" value="CYTOPLASMIC PROTEIN"/>
    <property type="match status" value="1"/>
</dbReference>
<dbReference type="EMBL" id="CP064795">
    <property type="protein sequence ID" value="QPG06637.1"/>
    <property type="molecule type" value="Genomic_DNA"/>
</dbReference>
<dbReference type="CDD" id="cd14789">
    <property type="entry name" value="Tiki"/>
    <property type="match status" value="1"/>
</dbReference>
<dbReference type="Pfam" id="PF01963">
    <property type="entry name" value="TraB_PrgY_gumN"/>
    <property type="match status" value="1"/>
</dbReference>
<dbReference type="KEGG" id="smaa:IT774_05615"/>
<dbReference type="Proteomes" id="UP000595095">
    <property type="component" value="Chromosome"/>
</dbReference>
<reference evidence="2 3" key="1">
    <citation type="submission" date="2020-11" db="EMBL/GenBank/DDBJ databases">
        <title>Complete genome sequence for Salinimonas sp. strain G2-b.</title>
        <authorList>
            <person name="Park S.-J."/>
        </authorList>
    </citation>
    <scope>NUCLEOTIDE SEQUENCE [LARGE SCALE GENOMIC DNA]</scope>
    <source>
        <strain evidence="2 3">G2-b</strain>
    </source>
</reference>
<evidence type="ECO:0000313" key="3">
    <source>
        <dbReference type="Proteomes" id="UP000595095"/>
    </source>
</evidence>
<organism evidence="2 3">
    <name type="scientific">Salinimonas marina</name>
    <dbReference type="NCBI Taxonomy" id="2785918"/>
    <lineage>
        <taxon>Bacteria</taxon>
        <taxon>Pseudomonadati</taxon>
        <taxon>Pseudomonadota</taxon>
        <taxon>Gammaproteobacteria</taxon>
        <taxon>Alteromonadales</taxon>
        <taxon>Alteromonadaceae</taxon>
        <taxon>Alteromonas/Salinimonas group</taxon>
        <taxon>Salinimonas</taxon>
    </lineage>
</organism>
<protein>
    <submittedName>
        <fullName evidence="2">TraB/GumN family protein</fullName>
    </submittedName>
</protein>
<dbReference type="InterPro" id="IPR047111">
    <property type="entry name" value="YbaP-like"/>
</dbReference>
<keyword evidence="1" id="KW-0732">Signal</keyword>
<feature type="signal peptide" evidence="1">
    <location>
        <begin position="1"/>
        <end position="19"/>
    </location>
</feature>
<evidence type="ECO:0000313" key="2">
    <source>
        <dbReference type="EMBL" id="QPG06637.1"/>
    </source>
</evidence>
<accession>A0A7S9HE59</accession>
<dbReference type="InterPro" id="IPR002816">
    <property type="entry name" value="TraB/PrgY/GumN_fam"/>
</dbReference>
<dbReference type="PROSITE" id="PS51257">
    <property type="entry name" value="PROKAR_LIPOPROTEIN"/>
    <property type="match status" value="1"/>
</dbReference>